<evidence type="ECO:0000256" key="3">
    <source>
        <dbReference type="ARBA" id="ARBA00004752"/>
    </source>
</evidence>
<dbReference type="PANTHER" id="PTHR32282">
    <property type="entry name" value="BINDING PROTEIN TRANSPEPTIDASE, PUTATIVE-RELATED"/>
    <property type="match status" value="1"/>
</dbReference>
<evidence type="ECO:0000256" key="11">
    <source>
        <dbReference type="ARBA" id="ARBA00022676"/>
    </source>
</evidence>
<comment type="caution">
    <text evidence="30">The sequence shown here is derived from an EMBL/GenBank/DDBJ whole genome shotgun (WGS) entry which is preliminary data.</text>
</comment>
<dbReference type="InterPro" id="IPR050396">
    <property type="entry name" value="Glycosyltr_51/Transpeptidase"/>
</dbReference>
<name>A0A9D1VMM4_9FIRM</name>
<reference evidence="30" key="1">
    <citation type="journal article" date="2021" name="PeerJ">
        <title>Extensive microbial diversity within the chicken gut microbiome revealed by metagenomics and culture.</title>
        <authorList>
            <person name="Gilroy R."/>
            <person name="Ravi A."/>
            <person name="Getino M."/>
            <person name="Pursley I."/>
            <person name="Horton D.L."/>
            <person name="Alikhan N.F."/>
            <person name="Baker D."/>
            <person name="Gharbi K."/>
            <person name="Hall N."/>
            <person name="Watson M."/>
            <person name="Adriaenssens E.M."/>
            <person name="Foster-Nyarko E."/>
            <person name="Jarju S."/>
            <person name="Secka A."/>
            <person name="Antonio M."/>
            <person name="Oren A."/>
            <person name="Chaudhuri R.R."/>
            <person name="La Ragione R."/>
            <person name="Hildebrand F."/>
            <person name="Pallen M.J."/>
        </authorList>
    </citation>
    <scope>NUCLEOTIDE SEQUENCE</scope>
    <source>
        <strain evidence="30">ChiHjej12B11-1927</strain>
    </source>
</reference>
<evidence type="ECO:0000259" key="28">
    <source>
        <dbReference type="Pfam" id="PF00905"/>
    </source>
</evidence>
<keyword evidence="16" id="KW-0735">Signal-anchor</keyword>
<evidence type="ECO:0000256" key="2">
    <source>
        <dbReference type="ARBA" id="ARBA00004401"/>
    </source>
</evidence>
<evidence type="ECO:0000256" key="26">
    <source>
        <dbReference type="ARBA" id="ARBA00060592"/>
    </source>
</evidence>
<dbReference type="GO" id="GO:0009252">
    <property type="term" value="P:peptidoglycan biosynthetic process"/>
    <property type="evidence" value="ECO:0007669"/>
    <property type="project" value="UniProtKB-KW"/>
</dbReference>
<evidence type="ECO:0000256" key="24">
    <source>
        <dbReference type="ARBA" id="ARBA00044770"/>
    </source>
</evidence>
<evidence type="ECO:0000256" key="25">
    <source>
        <dbReference type="ARBA" id="ARBA00049902"/>
    </source>
</evidence>
<keyword evidence="13 27" id="KW-0812">Transmembrane</keyword>
<evidence type="ECO:0000259" key="29">
    <source>
        <dbReference type="Pfam" id="PF00912"/>
    </source>
</evidence>
<evidence type="ECO:0000256" key="1">
    <source>
        <dbReference type="ARBA" id="ARBA00002624"/>
    </source>
</evidence>
<comment type="function">
    <text evidence="1">Cell wall formation. Synthesis of cross-linked peptidoglycan from the lipid intermediates. The enzyme has a penicillin-insensitive transglycosylase N-terminal domain (formation of linear glycan strands) and a penicillin-sensitive transpeptidase C-terminal domain (cross-linking of the peptide subunits).</text>
</comment>
<keyword evidence="12" id="KW-0808">Transferase</keyword>
<evidence type="ECO:0000256" key="19">
    <source>
        <dbReference type="ARBA" id="ARBA00023136"/>
    </source>
</evidence>
<dbReference type="GO" id="GO:0046677">
    <property type="term" value="P:response to antibiotic"/>
    <property type="evidence" value="ECO:0007669"/>
    <property type="project" value="UniProtKB-KW"/>
</dbReference>
<evidence type="ECO:0000313" key="31">
    <source>
        <dbReference type="Proteomes" id="UP000824230"/>
    </source>
</evidence>
<dbReference type="SUPFAM" id="SSF53955">
    <property type="entry name" value="Lysozyme-like"/>
    <property type="match status" value="1"/>
</dbReference>
<evidence type="ECO:0000256" key="7">
    <source>
        <dbReference type="ARBA" id="ARBA00018638"/>
    </source>
</evidence>
<keyword evidence="18 27" id="KW-1133">Transmembrane helix</keyword>
<feature type="domain" description="Penicillin-binding protein transpeptidase" evidence="28">
    <location>
        <begin position="452"/>
        <end position="700"/>
    </location>
</feature>
<dbReference type="InterPro" id="IPR036950">
    <property type="entry name" value="PBP_transglycosylase"/>
</dbReference>
<feature type="transmembrane region" description="Helical" evidence="27">
    <location>
        <begin position="33"/>
        <end position="57"/>
    </location>
</feature>
<dbReference type="GO" id="GO:0030288">
    <property type="term" value="C:outer membrane-bounded periplasmic space"/>
    <property type="evidence" value="ECO:0007669"/>
    <property type="project" value="TreeGrafter"/>
</dbReference>
<dbReference type="PANTHER" id="PTHR32282:SF11">
    <property type="entry name" value="PENICILLIN-BINDING PROTEIN 1B"/>
    <property type="match status" value="1"/>
</dbReference>
<keyword evidence="10" id="KW-0645">Protease</keyword>
<evidence type="ECO:0000256" key="6">
    <source>
        <dbReference type="ARBA" id="ARBA00012448"/>
    </source>
</evidence>
<dbReference type="EC" id="3.4.16.4" evidence="6"/>
<evidence type="ECO:0000256" key="5">
    <source>
        <dbReference type="ARBA" id="ARBA00007739"/>
    </source>
</evidence>
<evidence type="ECO:0000256" key="8">
    <source>
        <dbReference type="ARBA" id="ARBA00022475"/>
    </source>
</evidence>
<keyword evidence="11" id="KW-0328">Glycosyltransferase</keyword>
<protein>
    <recommendedName>
        <fullName evidence="7">Penicillin-binding protein 1A</fullName>
        <ecNumber evidence="24">2.4.99.28</ecNumber>
        <ecNumber evidence="6">3.4.16.4</ecNumber>
    </recommendedName>
</protein>
<evidence type="ECO:0000256" key="20">
    <source>
        <dbReference type="ARBA" id="ARBA00023251"/>
    </source>
</evidence>
<dbReference type="EMBL" id="DXFG01000210">
    <property type="protein sequence ID" value="HIX38145.1"/>
    <property type="molecule type" value="Genomic_DNA"/>
</dbReference>
<evidence type="ECO:0000256" key="9">
    <source>
        <dbReference type="ARBA" id="ARBA00022645"/>
    </source>
</evidence>
<evidence type="ECO:0000256" key="12">
    <source>
        <dbReference type="ARBA" id="ARBA00022679"/>
    </source>
</evidence>
<comment type="catalytic activity">
    <reaction evidence="23">
        <text>Preferential cleavage: (Ac)2-L-Lys-D-Ala-|-D-Ala. Also transpeptidation of peptidyl-alanyl moieties that are N-acyl substituents of D-alanine.</text>
        <dbReference type="EC" id="3.4.16.4"/>
    </reaction>
</comment>
<dbReference type="GO" id="GO:0008360">
    <property type="term" value="P:regulation of cell shape"/>
    <property type="evidence" value="ECO:0007669"/>
    <property type="project" value="UniProtKB-KW"/>
</dbReference>
<keyword evidence="8" id="KW-1003">Cell membrane</keyword>
<dbReference type="Proteomes" id="UP000824230">
    <property type="component" value="Unassembled WGS sequence"/>
</dbReference>
<evidence type="ECO:0000256" key="14">
    <source>
        <dbReference type="ARBA" id="ARBA00022801"/>
    </source>
</evidence>
<keyword evidence="20" id="KW-0046">Antibiotic resistance</keyword>
<comment type="pathway">
    <text evidence="3">Cell wall biogenesis; peptidoglycan biosynthesis.</text>
</comment>
<comment type="similarity">
    <text evidence="5">In the N-terminal section; belongs to the glycosyltransferase 51 family.</text>
</comment>
<comment type="similarity">
    <text evidence="4">In the C-terminal section; belongs to the transpeptidase family.</text>
</comment>
<dbReference type="InterPro" id="IPR001460">
    <property type="entry name" value="PCN-bd_Tpept"/>
</dbReference>
<comment type="catalytic activity">
    <reaction evidence="25">
        <text>[GlcNAc-(1-&gt;4)-Mur2Ac(oyl-L-Ala-gamma-D-Glu-L-Lys-D-Ala-D-Ala)](n)-di-trans,octa-cis-undecaprenyl diphosphate + beta-D-GlcNAc-(1-&gt;4)-Mur2Ac(oyl-L-Ala-gamma-D-Glu-L-Lys-D-Ala-D-Ala)-di-trans,octa-cis-undecaprenyl diphosphate = [GlcNAc-(1-&gt;4)-Mur2Ac(oyl-L-Ala-gamma-D-Glu-L-Lys-D-Ala-D-Ala)](n+1)-di-trans,octa-cis-undecaprenyl diphosphate + di-trans,octa-cis-undecaprenyl diphosphate + H(+)</text>
        <dbReference type="Rhea" id="RHEA:23708"/>
        <dbReference type="Rhea" id="RHEA-COMP:9602"/>
        <dbReference type="Rhea" id="RHEA-COMP:9603"/>
        <dbReference type="ChEBI" id="CHEBI:15378"/>
        <dbReference type="ChEBI" id="CHEBI:58405"/>
        <dbReference type="ChEBI" id="CHEBI:60033"/>
        <dbReference type="ChEBI" id="CHEBI:78435"/>
        <dbReference type="EC" id="2.4.99.28"/>
    </reaction>
</comment>
<evidence type="ECO:0000256" key="18">
    <source>
        <dbReference type="ARBA" id="ARBA00022989"/>
    </source>
</evidence>
<keyword evidence="19 27" id="KW-0472">Membrane</keyword>
<keyword evidence="14" id="KW-0378">Hydrolase</keyword>
<keyword evidence="21" id="KW-0511">Multifunctional enzyme</keyword>
<keyword evidence="9" id="KW-0121">Carboxypeptidase</keyword>
<dbReference type="InterPro" id="IPR012338">
    <property type="entry name" value="Beta-lactam/transpept-like"/>
</dbReference>
<evidence type="ECO:0000256" key="23">
    <source>
        <dbReference type="ARBA" id="ARBA00034000"/>
    </source>
</evidence>
<dbReference type="FunFam" id="1.10.3810.10:FF:000001">
    <property type="entry name" value="Penicillin-binding protein 1A"/>
    <property type="match status" value="1"/>
</dbReference>
<dbReference type="NCBIfam" id="TIGR02074">
    <property type="entry name" value="PBP_1a_fam"/>
    <property type="match status" value="1"/>
</dbReference>
<organism evidence="30 31">
    <name type="scientific">Candidatus Blautia pullistercoris</name>
    <dbReference type="NCBI Taxonomy" id="2838499"/>
    <lineage>
        <taxon>Bacteria</taxon>
        <taxon>Bacillati</taxon>
        <taxon>Bacillota</taxon>
        <taxon>Clostridia</taxon>
        <taxon>Lachnospirales</taxon>
        <taxon>Lachnospiraceae</taxon>
        <taxon>Blautia</taxon>
    </lineage>
</organism>
<evidence type="ECO:0000256" key="17">
    <source>
        <dbReference type="ARBA" id="ARBA00022984"/>
    </source>
</evidence>
<evidence type="ECO:0000256" key="21">
    <source>
        <dbReference type="ARBA" id="ARBA00023268"/>
    </source>
</evidence>
<evidence type="ECO:0000256" key="13">
    <source>
        <dbReference type="ARBA" id="ARBA00022692"/>
    </source>
</evidence>
<evidence type="ECO:0000256" key="27">
    <source>
        <dbReference type="SAM" id="Phobius"/>
    </source>
</evidence>
<dbReference type="GO" id="GO:0005886">
    <property type="term" value="C:plasma membrane"/>
    <property type="evidence" value="ECO:0007669"/>
    <property type="project" value="UniProtKB-SubCell"/>
</dbReference>
<accession>A0A9D1VMM4</accession>
<comment type="pathway">
    <text evidence="26">Glycan biosynthesis.</text>
</comment>
<dbReference type="GO" id="GO:0006508">
    <property type="term" value="P:proteolysis"/>
    <property type="evidence" value="ECO:0007669"/>
    <property type="project" value="UniProtKB-KW"/>
</dbReference>
<dbReference type="InterPro" id="IPR023346">
    <property type="entry name" value="Lysozyme-like_dom_sf"/>
</dbReference>
<dbReference type="GO" id="GO:0009002">
    <property type="term" value="F:serine-type D-Ala-D-Ala carboxypeptidase activity"/>
    <property type="evidence" value="ECO:0007669"/>
    <property type="project" value="UniProtKB-EC"/>
</dbReference>
<evidence type="ECO:0000256" key="16">
    <source>
        <dbReference type="ARBA" id="ARBA00022968"/>
    </source>
</evidence>
<proteinExistence type="inferred from homology"/>
<reference evidence="30" key="2">
    <citation type="submission" date="2021-04" db="EMBL/GenBank/DDBJ databases">
        <authorList>
            <person name="Gilroy R."/>
        </authorList>
    </citation>
    <scope>NUCLEOTIDE SEQUENCE</scope>
    <source>
        <strain evidence="30">ChiHjej12B11-1927</strain>
    </source>
</reference>
<dbReference type="AlphaFoldDB" id="A0A9D1VMM4"/>
<comment type="subcellular location">
    <subcellularLocation>
        <location evidence="2">Cell membrane</location>
        <topology evidence="2">Single-pass type II membrane protein</topology>
    </subcellularLocation>
</comment>
<dbReference type="Pfam" id="PF00912">
    <property type="entry name" value="Transgly"/>
    <property type="match status" value="1"/>
</dbReference>
<evidence type="ECO:0000256" key="10">
    <source>
        <dbReference type="ARBA" id="ARBA00022670"/>
    </source>
</evidence>
<dbReference type="Pfam" id="PF00905">
    <property type="entry name" value="Transpeptidase"/>
    <property type="match status" value="1"/>
</dbReference>
<feature type="domain" description="Glycosyl transferase family 51" evidence="29">
    <location>
        <begin position="87"/>
        <end position="275"/>
    </location>
</feature>
<gene>
    <name evidence="30" type="ORF">H9738_09805</name>
</gene>
<dbReference type="GO" id="GO:0071555">
    <property type="term" value="P:cell wall organization"/>
    <property type="evidence" value="ECO:0007669"/>
    <property type="project" value="UniProtKB-KW"/>
</dbReference>
<keyword evidence="15" id="KW-0133">Cell shape</keyword>
<evidence type="ECO:0000256" key="4">
    <source>
        <dbReference type="ARBA" id="ARBA00007090"/>
    </source>
</evidence>
<dbReference type="Gene3D" id="3.40.710.10">
    <property type="entry name" value="DD-peptidase/beta-lactamase superfamily"/>
    <property type="match status" value="2"/>
</dbReference>
<keyword evidence="17" id="KW-0573">Peptidoglycan synthesis</keyword>
<dbReference type="SUPFAM" id="SSF56601">
    <property type="entry name" value="beta-lactamase/transpeptidase-like"/>
    <property type="match status" value="1"/>
</dbReference>
<evidence type="ECO:0000256" key="22">
    <source>
        <dbReference type="ARBA" id="ARBA00023316"/>
    </source>
</evidence>
<dbReference type="Gene3D" id="1.10.3810.10">
    <property type="entry name" value="Biosynthetic peptidoglycan transglycosylase-like"/>
    <property type="match status" value="1"/>
</dbReference>
<evidence type="ECO:0000256" key="15">
    <source>
        <dbReference type="ARBA" id="ARBA00022960"/>
    </source>
</evidence>
<keyword evidence="22" id="KW-0961">Cell wall biogenesis/degradation</keyword>
<dbReference type="InterPro" id="IPR001264">
    <property type="entry name" value="Glyco_trans_51"/>
</dbReference>
<evidence type="ECO:0000313" key="30">
    <source>
        <dbReference type="EMBL" id="HIX38145.1"/>
    </source>
</evidence>
<sequence>MDLKKHYGEKNVLRKLEDQPKEPGLRRRKKMVFAVKTVFFTFLAAGCLVLCLGAGAYSGIVADTPDVSEINIGPTKYATFVYDAGGDQIQQINEAQSNRIHVSIEDIPEDMQHAIVAIEDSRFYEHHGIDPRGILRAAAVTVASGFQETEGASTITQQLIKNNVFTDWTDENFLQSVRRKIQEQQLAVELEKYLTEQGMDAKSVILEEYLNTVNFGSGAYGIQTAAQTYFGKDSRDLTLSECAVLAAIPQNPTRWDPRENPEGNAARRETVLQYMREQEWITQEEMDEALEDDVYSRISDHSNIQGQTSTYSYFIDELISQVQEDLVEKKGYTQTQAANAIYSGGLRIYSTQDTRIQEIMEEEFEDEDNYPDYVRFALDWALTAEHGDGSRENYSREMMEAYFRENGEEMPVLFDTREAAQGYINRYKEAVLGSEDQIIAERTEFVPQPQAAMTVMEQSTGYVRGIVGGRGEKKASLTLNRASDTYRQPGSTFKILSAYGPALEEGDITLATHIEDEEYSYENGTPLRNSDNQYHGSVSVRQAIRNSYNIPAVKVLTDITPAAGFEYLQKLGFTTLDEEMDVIQPLALGGITNGVSNLELTAAYAAIANGGTYMEPVFYTEVTDQDGKVILSNDLQGQRVFKEGTAFLLTSAMEDVVSQGTGTGFALEDMHVAGKTGTANDYRDLTFAGYTPYYTAAIWAGYDDPQDLPQSHRTFHRAIWRNVMNRIHEDLPDKDFEQPSTVKRAAVCAESGLLAGSGCTRVNEYFDQDNMPQERCTEHRSSLFSGWNNRQDRRDDSNGSSGGNASSWWDYWSRWWRGN</sequence>
<dbReference type="GO" id="GO:0008955">
    <property type="term" value="F:peptidoglycan glycosyltransferase activity"/>
    <property type="evidence" value="ECO:0007669"/>
    <property type="project" value="UniProtKB-EC"/>
</dbReference>
<dbReference type="GO" id="GO:0008658">
    <property type="term" value="F:penicillin binding"/>
    <property type="evidence" value="ECO:0007669"/>
    <property type="project" value="InterPro"/>
</dbReference>
<dbReference type="EC" id="2.4.99.28" evidence="24"/>